<dbReference type="PaxDb" id="67767-A0A0J7K7G9"/>
<sequence>MSKFSLLAGCFCAGFGIIAGVGIASAQQPTKEAFTMPFSHDPNKPNLPAPDTHLPYPNQPITENREDTKASVNSAGLPVGAKPDQAQQEAQSIIASDRGQAGQSHDEEDEVWNDPTSDNTLAQDNPDHALFSFP</sequence>
<evidence type="ECO:0000256" key="1">
    <source>
        <dbReference type="SAM" id="MobiDB-lite"/>
    </source>
</evidence>
<accession>A0A0J7K7G9</accession>
<gene>
    <name evidence="2" type="ORF">RF55_14894</name>
</gene>
<reference evidence="2 3" key="1">
    <citation type="submission" date="2015-04" db="EMBL/GenBank/DDBJ databases">
        <title>Lasius niger genome sequencing.</title>
        <authorList>
            <person name="Konorov E.A."/>
            <person name="Nikitin M.A."/>
            <person name="Kirill M.V."/>
            <person name="Chang P."/>
        </authorList>
    </citation>
    <scope>NUCLEOTIDE SEQUENCE [LARGE SCALE GENOMIC DNA]</scope>
    <source>
        <tissue evidence="2">Whole</tissue>
    </source>
</reference>
<evidence type="ECO:0000313" key="3">
    <source>
        <dbReference type="Proteomes" id="UP000036403"/>
    </source>
</evidence>
<dbReference type="Proteomes" id="UP000036403">
    <property type="component" value="Unassembled WGS sequence"/>
</dbReference>
<comment type="caution">
    <text evidence="2">The sequence shown here is derived from an EMBL/GenBank/DDBJ whole genome shotgun (WGS) entry which is preliminary data.</text>
</comment>
<dbReference type="EMBL" id="LBMM01012486">
    <property type="protein sequence ID" value="KMQ86199.1"/>
    <property type="molecule type" value="Genomic_DNA"/>
</dbReference>
<keyword evidence="3" id="KW-1185">Reference proteome</keyword>
<name>A0A0J7K7G9_LASNI</name>
<feature type="compositionally biased region" description="Low complexity" evidence="1">
    <location>
        <begin position="85"/>
        <end position="96"/>
    </location>
</feature>
<dbReference type="AlphaFoldDB" id="A0A0J7K7G9"/>
<feature type="region of interest" description="Disordered" evidence="1">
    <location>
        <begin position="33"/>
        <end position="134"/>
    </location>
</feature>
<feature type="compositionally biased region" description="Polar residues" evidence="1">
    <location>
        <begin position="114"/>
        <end position="123"/>
    </location>
</feature>
<evidence type="ECO:0000313" key="2">
    <source>
        <dbReference type="EMBL" id="KMQ86199.1"/>
    </source>
</evidence>
<proteinExistence type="predicted"/>
<protein>
    <submittedName>
        <fullName evidence="2">Alpha--glucan synthase</fullName>
    </submittedName>
</protein>
<organism evidence="2 3">
    <name type="scientific">Lasius niger</name>
    <name type="common">Black garden ant</name>
    <dbReference type="NCBI Taxonomy" id="67767"/>
    <lineage>
        <taxon>Eukaryota</taxon>
        <taxon>Metazoa</taxon>
        <taxon>Ecdysozoa</taxon>
        <taxon>Arthropoda</taxon>
        <taxon>Hexapoda</taxon>
        <taxon>Insecta</taxon>
        <taxon>Pterygota</taxon>
        <taxon>Neoptera</taxon>
        <taxon>Endopterygota</taxon>
        <taxon>Hymenoptera</taxon>
        <taxon>Apocrita</taxon>
        <taxon>Aculeata</taxon>
        <taxon>Formicoidea</taxon>
        <taxon>Formicidae</taxon>
        <taxon>Formicinae</taxon>
        <taxon>Lasius</taxon>
        <taxon>Lasius</taxon>
    </lineage>
</organism>